<feature type="repeat" description="TPR" evidence="1">
    <location>
        <begin position="565"/>
        <end position="598"/>
    </location>
</feature>
<feature type="chain" id="PRO_5046048130" evidence="3">
    <location>
        <begin position="19"/>
        <end position="764"/>
    </location>
</feature>
<dbReference type="PANTHER" id="PTHR19959:SF119">
    <property type="entry name" value="FUNGAL LIPASE-LIKE DOMAIN-CONTAINING PROTEIN"/>
    <property type="match status" value="1"/>
</dbReference>
<evidence type="ECO:0000313" key="5">
    <source>
        <dbReference type="Proteomes" id="UP001597641"/>
    </source>
</evidence>
<dbReference type="InterPro" id="IPR019734">
    <property type="entry name" value="TPR_rpt"/>
</dbReference>
<evidence type="ECO:0000256" key="1">
    <source>
        <dbReference type="PROSITE-ProRule" id="PRU00339"/>
    </source>
</evidence>
<dbReference type="Pfam" id="PF13374">
    <property type="entry name" value="TPR_10"/>
    <property type="match status" value="2"/>
</dbReference>
<dbReference type="Gene3D" id="1.25.40.10">
    <property type="entry name" value="Tetratricopeptide repeat domain"/>
    <property type="match status" value="3"/>
</dbReference>
<dbReference type="Proteomes" id="UP001597641">
    <property type="component" value="Unassembled WGS sequence"/>
</dbReference>
<dbReference type="SUPFAM" id="SSF48452">
    <property type="entry name" value="TPR-like"/>
    <property type="match status" value="2"/>
</dbReference>
<proteinExistence type="predicted"/>
<feature type="repeat" description="TPR" evidence="1">
    <location>
        <begin position="335"/>
        <end position="368"/>
    </location>
</feature>
<dbReference type="Pfam" id="PF13181">
    <property type="entry name" value="TPR_8"/>
    <property type="match status" value="1"/>
</dbReference>
<dbReference type="SMART" id="SM00028">
    <property type="entry name" value="TPR"/>
    <property type="match status" value="9"/>
</dbReference>
<dbReference type="InterPro" id="IPR011990">
    <property type="entry name" value="TPR-like_helical_dom_sf"/>
</dbReference>
<dbReference type="EMBL" id="JBHUOX010000004">
    <property type="protein sequence ID" value="MFD3000115.1"/>
    <property type="molecule type" value="Genomic_DNA"/>
</dbReference>
<evidence type="ECO:0000313" key="4">
    <source>
        <dbReference type="EMBL" id="MFD3000115.1"/>
    </source>
</evidence>
<name>A0ABW6BS65_9BACT</name>
<keyword evidence="2" id="KW-0175">Coiled coil</keyword>
<dbReference type="PROSITE" id="PS50005">
    <property type="entry name" value="TPR"/>
    <property type="match status" value="3"/>
</dbReference>
<feature type="coiled-coil region" evidence="2">
    <location>
        <begin position="127"/>
        <end position="186"/>
    </location>
</feature>
<keyword evidence="5" id="KW-1185">Reference proteome</keyword>
<gene>
    <name evidence="4" type="ORF">ACFS7Z_07070</name>
</gene>
<dbReference type="RefSeq" id="WP_377482773.1">
    <property type="nucleotide sequence ID" value="NZ_JBHUOX010000004.1"/>
</dbReference>
<accession>A0ABW6BS65</accession>
<protein>
    <submittedName>
        <fullName evidence="4">Tetratricopeptide repeat protein</fullName>
    </submittedName>
</protein>
<evidence type="ECO:0000256" key="3">
    <source>
        <dbReference type="SAM" id="SignalP"/>
    </source>
</evidence>
<feature type="repeat" description="TPR" evidence="1">
    <location>
        <begin position="519"/>
        <end position="552"/>
    </location>
</feature>
<feature type="signal peptide" evidence="3">
    <location>
        <begin position="1"/>
        <end position="18"/>
    </location>
</feature>
<reference evidence="5" key="1">
    <citation type="journal article" date="2019" name="Int. J. Syst. Evol. Microbiol.">
        <title>The Global Catalogue of Microorganisms (GCM) 10K type strain sequencing project: providing services to taxonomists for standard genome sequencing and annotation.</title>
        <authorList>
            <consortium name="The Broad Institute Genomics Platform"/>
            <consortium name="The Broad Institute Genome Sequencing Center for Infectious Disease"/>
            <person name="Wu L."/>
            <person name="Ma J."/>
        </authorList>
    </citation>
    <scope>NUCLEOTIDE SEQUENCE [LARGE SCALE GENOMIC DNA]</scope>
    <source>
        <strain evidence="5">KCTC 23984</strain>
    </source>
</reference>
<comment type="caution">
    <text evidence="4">The sequence shown here is derived from an EMBL/GenBank/DDBJ whole genome shotgun (WGS) entry which is preliminary data.</text>
</comment>
<keyword evidence="3" id="KW-0732">Signal</keyword>
<dbReference type="Pfam" id="PF13424">
    <property type="entry name" value="TPR_12"/>
    <property type="match status" value="1"/>
</dbReference>
<sequence>MKVVFFLLFLLIFFQTIAQQSNVVGVVSIFNSETRTGKRQYVANAQVEDNNDRATPTVTNSNGQFRLIYVGIPEKEPVSFQIKKSGLEIVNHDALSAIAGQNELVRIAMAHPDSISEYRRSIYRIGKTQAEKRLEKLIQSKSKQLAELKKNDLQKNEKIKLIEEELLKLEDQRMKIEEQIQELSRRYAPVNLDDASPLFRDAFLLFQKGSLDSAMTILNNADLEKKVNLILQEREKSTALQKELLVRDSLQRQRTEDTGGALKLKADLHTTRYEVDSATSSYELLIKLDSSNPEYFFYYGTFLSWLNQLDKAINYLEISSRLSKTNSQVDESNIALIQYNLGNLYMDKNEYNKAEAAYLEAFKMYRRFAQDYPQIFEPDIAKLQNSLALLYTSKREYRKAETTFLQALGTYQSLAKAEPKKYESGIAVILDNLGSLYQSKREYVKAEKAHLEALEKFRKLSNEEPQTYEPEVARVQVNLGSLYGIKEDLIKTEAAYIEAFNIYSRLFEVNPKTFEPRLAETQNNLGILYHAKNEFIKAEKTFLQALDIYNSLAKADPQTYELNIATVYHNLGNLHRNKKEYTKAEEVYLEAFHLRDKWAKIYPKIYAPVVSLTAINLLKLYSETLDSLNIETGKSALEKKLNSIDKYINALSENDADVLRQYCEYVETRSWQLLLAFKFKEAEVLIIKCLNKDLSQIWLRINLAHSLLFQNRYRQALDIYRHLKPFQYADGKRFATVCLEDLDELEKRGAVSKDINKVREFLKK</sequence>
<dbReference type="PANTHER" id="PTHR19959">
    <property type="entry name" value="KINESIN LIGHT CHAIN"/>
    <property type="match status" value="1"/>
</dbReference>
<organism evidence="4 5">
    <name type="scientific">Pontibacter toksunensis</name>
    <dbReference type="NCBI Taxonomy" id="1332631"/>
    <lineage>
        <taxon>Bacteria</taxon>
        <taxon>Pseudomonadati</taxon>
        <taxon>Bacteroidota</taxon>
        <taxon>Cytophagia</taxon>
        <taxon>Cytophagales</taxon>
        <taxon>Hymenobacteraceae</taxon>
        <taxon>Pontibacter</taxon>
    </lineage>
</organism>
<evidence type="ECO:0000256" key="2">
    <source>
        <dbReference type="SAM" id="Coils"/>
    </source>
</evidence>
<keyword evidence="1" id="KW-0802">TPR repeat</keyword>